<sequence>MHLDEIGFFMFKKIMQGAVMALSLMAAGAALAQWQWVDESGKKVYSDRPPPITVPESNILKSPKGAPSAPTPRVVEPAAQAGSESPEQALAPKQAESVQEDAELKVKAEQLKNKEAEASSKESAEVAQKNAQIEKDNAAARQRNCTNARNRLAQLEPGKRVMTTGADGAVGFMDDKTRAAEHKTAQEMMQANCR</sequence>
<dbReference type="Proteomes" id="UP000308917">
    <property type="component" value="Unassembled WGS sequence"/>
</dbReference>
<feature type="domain" description="DUF4124" evidence="3">
    <location>
        <begin position="21"/>
        <end position="73"/>
    </location>
</feature>
<name>A0A4S8FDV6_9BURK</name>
<protein>
    <submittedName>
        <fullName evidence="4">DUF4124 domain-containing protein</fullName>
    </submittedName>
</protein>
<proteinExistence type="predicted"/>
<evidence type="ECO:0000256" key="2">
    <source>
        <dbReference type="SAM" id="SignalP"/>
    </source>
</evidence>
<dbReference type="EMBL" id="STFG01000001">
    <property type="protein sequence ID" value="THU05145.1"/>
    <property type="molecule type" value="Genomic_DNA"/>
</dbReference>
<accession>A0A4S8FDV6</accession>
<feature type="region of interest" description="Disordered" evidence="1">
    <location>
        <begin position="43"/>
        <end position="141"/>
    </location>
</feature>
<evidence type="ECO:0000313" key="5">
    <source>
        <dbReference type="Proteomes" id="UP000308917"/>
    </source>
</evidence>
<keyword evidence="2" id="KW-0732">Signal</keyword>
<dbReference type="AlphaFoldDB" id="A0A4S8FDV6"/>
<keyword evidence="5" id="KW-1185">Reference proteome</keyword>
<dbReference type="Pfam" id="PF13511">
    <property type="entry name" value="DUF4124"/>
    <property type="match status" value="1"/>
</dbReference>
<reference evidence="4 5" key="1">
    <citation type="journal article" date="2015" name="Antonie Van Leeuwenhoek">
        <title>Lampropedia puyangensis sp. nov., isolated from symptomatic bark of Populus ? euramericana canker and emended description of Lampropedia hyalina (Ehrenberg 1832) Lee et al. 2004.</title>
        <authorList>
            <person name="Li Y."/>
            <person name="Wang T."/>
            <person name="Piao C.G."/>
            <person name="Wang L.F."/>
            <person name="Tian G.Z."/>
            <person name="Zhu T.H."/>
            <person name="Guo M.W."/>
        </authorList>
    </citation>
    <scope>NUCLEOTIDE SEQUENCE [LARGE SCALE GENOMIC DNA]</scope>
    <source>
        <strain evidence="4 5">2-bin</strain>
    </source>
</reference>
<feature type="chain" id="PRO_5020487356" evidence="2">
    <location>
        <begin position="33"/>
        <end position="194"/>
    </location>
</feature>
<evidence type="ECO:0000256" key="1">
    <source>
        <dbReference type="SAM" id="MobiDB-lite"/>
    </source>
</evidence>
<dbReference type="InterPro" id="IPR025392">
    <property type="entry name" value="DUF4124"/>
</dbReference>
<feature type="signal peptide" evidence="2">
    <location>
        <begin position="1"/>
        <end position="32"/>
    </location>
</feature>
<feature type="compositionally biased region" description="Basic and acidic residues" evidence="1">
    <location>
        <begin position="102"/>
        <end position="124"/>
    </location>
</feature>
<evidence type="ECO:0000259" key="3">
    <source>
        <dbReference type="Pfam" id="PF13511"/>
    </source>
</evidence>
<evidence type="ECO:0000313" key="4">
    <source>
        <dbReference type="EMBL" id="THU05145.1"/>
    </source>
</evidence>
<organism evidence="4 5">
    <name type="scientific">Lampropedia puyangensis</name>
    <dbReference type="NCBI Taxonomy" id="1330072"/>
    <lineage>
        <taxon>Bacteria</taxon>
        <taxon>Pseudomonadati</taxon>
        <taxon>Pseudomonadota</taxon>
        <taxon>Betaproteobacteria</taxon>
        <taxon>Burkholderiales</taxon>
        <taxon>Comamonadaceae</taxon>
        <taxon>Lampropedia</taxon>
    </lineage>
</organism>
<gene>
    <name evidence="4" type="ORF">E9531_00905</name>
</gene>
<comment type="caution">
    <text evidence="4">The sequence shown here is derived from an EMBL/GenBank/DDBJ whole genome shotgun (WGS) entry which is preliminary data.</text>
</comment>